<sequence length="81" mass="9022">MQARGNYRLILNPFLYPDMKLPCMDKRGITYACVNSGAEGKIVWSIFALKFKDGSVVWVLHKGEATPAMKTLENLPNASGF</sequence>
<accession>A0AAD3SR46</accession>
<reference evidence="1" key="1">
    <citation type="submission" date="2023-05" db="EMBL/GenBank/DDBJ databases">
        <title>Nepenthes gracilis genome sequencing.</title>
        <authorList>
            <person name="Fukushima K."/>
        </authorList>
    </citation>
    <scope>NUCLEOTIDE SEQUENCE</scope>
    <source>
        <strain evidence="1">SING2019-196</strain>
    </source>
</reference>
<dbReference type="AlphaFoldDB" id="A0AAD3SR46"/>
<keyword evidence="2" id="KW-1185">Reference proteome</keyword>
<gene>
    <name evidence="1" type="ORF">Nepgr_017794</name>
</gene>
<proteinExistence type="predicted"/>
<evidence type="ECO:0000313" key="1">
    <source>
        <dbReference type="EMBL" id="GMH15953.1"/>
    </source>
</evidence>
<protein>
    <submittedName>
        <fullName evidence="1">Uncharacterized protein</fullName>
    </submittedName>
</protein>
<dbReference type="EMBL" id="BSYO01000016">
    <property type="protein sequence ID" value="GMH15953.1"/>
    <property type="molecule type" value="Genomic_DNA"/>
</dbReference>
<dbReference type="Proteomes" id="UP001279734">
    <property type="component" value="Unassembled WGS sequence"/>
</dbReference>
<evidence type="ECO:0000313" key="2">
    <source>
        <dbReference type="Proteomes" id="UP001279734"/>
    </source>
</evidence>
<comment type="caution">
    <text evidence="1">The sequence shown here is derived from an EMBL/GenBank/DDBJ whole genome shotgun (WGS) entry which is preliminary data.</text>
</comment>
<name>A0AAD3SR46_NEPGR</name>
<dbReference type="SUPFAM" id="SSF50729">
    <property type="entry name" value="PH domain-like"/>
    <property type="match status" value="1"/>
</dbReference>
<organism evidence="1 2">
    <name type="scientific">Nepenthes gracilis</name>
    <name type="common">Slender pitcher plant</name>
    <dbReference type="NCBI Taxonomy" id="150966"/>
    <lineage>
        <taxon>Eukaryota</taxon>
        <taxon>Viridiplantae</taxon>
        <taxon>Streptophyta</taxon>
        <taxon>Embryophyta</taxon>
        <taxon>Tracheophyta</taxon>
        <taxon>Spermatophyta</taxon>
        <taxon>Magnoliopsida</taxon>
        <taxon>eudicotyledons</taxon>
        <taxon>Gunneridae</taxon>
        <taxon>Pentapetalae</taxon>
        <taxon>Caryophyllales</taxon>
        <taxon>Nepenthaceae</taxon>
        <taxon>Nepenthes</taxon>
    </lineage>
</organism>